<evidence type="ECO:0000313" key="3">
    <source>
        <dbReference type="EMBL" id="KAK5957662.1"/>
    </source>
</evidence>
<feature type="compositionally biased region" description="Pro residues" evidence="1">
    <location>
        <begin position="465"/>
        <end position="475"/>
    </location>
</feature>
<evidence type="ECO:0000313" key="4">
    <source>
        <dbReference type="Proteomes" id="UP001316803"/>
    </source>
</evidence>
<dbReference type="PANTHER" id="PTHR39611">
    <property type="entry name" value="HYDROXYPROLINE-RICH GLYCOPROTEIN DZ-HRGP-RELATED"/>
    <property type="match status" value="1"/>
</dbReference>
<name>A0AAN8I738_9EURO</name>
<organism evidence="3 4">
    <name type="scientific">Knufia fluminis</name>
    <dbReference type="NCBI Taxonomy" id="191047"/>
    <lineage>
        <taxon>Eukaryota</taxon>
        <taxon>Fungi</taxon>
        <taxon>Dikarya</taxon>
        <taxon>Ascomycota</taxon>
        <taxon>Pezizomycotina</taxon>
        <taxon>Eurotiomycetes</taxon>
        <taxon>Chaetothyriomycetidae</taxon>
        <taxon>Chaetothyriales</taxon>
        <taxon>Trichomeriaceae</taxon>
        <taxon>Knufia</taxon>
    </lineage>
</organism>
<dbReference type="EMBL" id="JAKLMC020000002">
    <property type="protein sequence ID" value="KAK5957662.1"/>
    <property type="molecule type" value="Genomic_DNA"/>
</dbReference>
<gene>
    <name evidence="3" type="ORF">OHC33_000850</name>
</gene>
<dbReference type="Pfam" id="PF24355">
    <property type="entry name" value="DUF7514"/>
    <property type="match status" value="1"/>
</dbReference>
<evidence type="ECO:0000256" key="1">
    <source>
        <dbReference type="SAM" id="MobiDB-lite"/>
    </source>
</evidence>
<sequence>MNRDREQQQQNGNGGSIRWEYFINPNKSASRLFDELCRGLTQIIRRLEPTSTSSDLSPGQLANFYRSCGGNYDELFKNTGEHGVSWIYRTLGCYHSLQPTKNAFEAPSIPCLTDDGYVRWQTLQLLLCPDEHVGFIQKAVDLYDVPRIGGGFFPKTIPTECFPARADPEMEKWHRFVTSQINQDYMRRIKFSPYASPNPETGNSPGGYFARNAPGKPAQRRESLSEEELARREAFRRRSSVPDVISPGGTPLSEKEAAFKARSRSAQRPVTHKVHARQWSNTGTPRQHHASPIPPRTSDGISSRRHGSNTSVEHSNRRRDPRHDRNISSGSRYDSADDASSEESYRSRRHKSSEEEDNKRRPRWGASLMPSFFLSKHQRRHSSDGRVPTLNNDKRSPRRGESIRKYKTEGQSAPRGRHLDSRQERSSSGVRFNDAFNRGDHPSRPDEAAYAPPPSSYRYAEPHPNAFPPPSPAPNMNPNVPKTNIPNLNQIPPTPPNVPAVPAPTYFAANPPQINSRKEGFPLRVSTVSGVNGRRYAPAETQSAIEPTLRRRERTASMRNPATSTVL</sequence>
<dbReference type="AlphaFoldDB" id="A0AAN8I738"/>
<feature type="compositionally biased region" description="Basic residues" evidence="1">
    <location>
        <begin position="261"/>
        <end position="276"/>
    </location>
</feature>
<evidence type="ECO:0000259" key="2">
    <source>
        <dbReference type="Pfam" id="PF24355"/>
    </source>
</evidence>
<feature type="compositionally biased region" description="Basic and acidic residues" evidence="1">
    <location>
        <begin position="392"/>
        <end position="408"/>
    </location>
</feature>
<protein>
    <recommendedName>
        <fullName evidence="2">DUF7514 domain-containing protein</fullName>
    </recommendedName>
</protein>
<reference evidence="3 4" key="1">
    <citation type="submission" date="2022-12" db="EMBL/GenBank/DDBJ databases">
        <title>Genomic features and morphological characterization of a novel Knufia sp. strain isolated from spacecraft assembly facility.</title>
        <authorList>
            <person name="Teixeira M."/>
            <person name="Chander A.M."/>
            <person name="Stajich J.E."/>
            <person name="Venkateswaran K."/>
        </authorList>
    </citation>
    <scope>NUCLEOTIDE SEQUENCE [LARGE SCALE GENOMIC DNA]</scope>
    <source>
        <strain evidence="3 4">FJI-L2-BK-P2</strain>
    </source>
</reference>
<feature type="region of interest" description="Disordered" evidence="1">
    <location>
        <begin position="375"/>
        <end position="480"/>
    </location>
</feature>
<accession>A0AAN8I738</accession>
<proteinExistence type="predicted"/>
<dbReference type="Proteomes" id="UP001316803">
    <property type="component" value="Unassembled WGS sequence"/>
</dbReference>
<dbReference type="PANTHER" id="PTHR39611:SF2">
    <property type="entry name" value="HYDROXYPROLINE-RICH GLYCOPROTEIN DZ-HRGP"/>
    <property type="match status" value="1"/>
</dbReference>
<feature type="compositionally biased region" description="Basic and acidic residues" evidence="1">
    <location>
        <begin position="219"/>
        <end position="233"/>
    </location>
</feature>
<keyword evidence="4" id="KW-1185">Reference proteome</keyword>
<feature type="region of interest" description="Disordered" evidence="1">
    <location>
        <begin position="192"/>
        <end position="363"/>
    </location>
</feature>
<feature type="compositionally biased region" description="Basic and acidic residues" evidence="1">
    <location>
        <begin position="437"/>
        <end position="447"/>
    </location>
</feature>
<dbReference type="InterPro" id="IPR055936">
    <property type="entry name" value="DUF7514"/>
</dbReference>
<comment type="caution">
    <text evidence="3">The sequence shown here is derived from an EMBL/GenBank/DDBJ whole genome shotgun (WGS) entry which is preliminary data.</text>
</comment>
<feature type="domain" description="DUF7514" evidence="2">
    <location>
        <begin position="21"/>
        <end position="175"/>
    </location>
</feature>